<feature type="region of interest" description="Disordered" evidence="1">
    <location>
        <begin position="82"/>
        <end position="101"/>
    </location>
</feature>
<reference evidence="2 3" key="2">
    <citation type="journal article" date="2017" name="Front. Plant Sci.">
        <title>Gene Classification and Mining of Molecular Markers Useful in Red Clover (Trifolium pratense) Breeding.</title>
        <authorList>
            <person name="Istvanek J."/>
            <person name="Dluhosova J."/>
            <person name="Dluhos P."/>
            <person name="Patkova L."/>
            <person name="Nedelnik J."/>
            <person name="Repkova J."/>
        </authorList>
    </citation>
    <scope>NUCLEOTIDE SEQUENCE [LARGE SCALE GENOMIC DNA]</scope>
    <source>
        <strain evidence="3">cv. Tatra</strain>
        <tissue evidence="2">Young leaves</tissue>
    </source>
</reference>
<comment type="caution">
    <text evidence="2">The sequence shown here is derived from an EMBL/GenBank/DDBJ whole genome shotgun (WGS) entry which is preliminary data.</text>
</comment>
<evidence type="ECO:0000313" key="3">
    <source>
        <dbReference type="Proteomes" id="UP000236291"/>
    </source>
</evidence>
<accession>A0A2K3MDB5</accession>
<organism evidence="2 3">
    <name type="scientific">Trifolium pratense</name>
    <name type="common">Red clover</name>
    <dbReference type="NCBI Taxonomy" id="57577"/>
    <lineage>
        <taxon>Eukaryota</taxon>
        <taxon>Viridiplantae</taxon>
        <taxon>Streptophyta</taxon>
        <taxon>Embryophyta</taxon>
        <taxon>Tracheophyta</taxon>
        <taxon>Spermatophyta</taxon>
        <taxon>Magnoliopsida</taxon>
        <taxon>eudicotyledons</taxon>
        <taxon>Gunneridae</taxon>
        <taxon>Pentapetalae</taxon>
        <taxon>rosids</taxon>
        <taxon>fabids</taxon>
        <taxon>Fabales</taxon>
        <taxon>Fabaceae</taxon>
        <taxon>Papilionoideae</taxon>
        <taxon>50 kb inversion clade</taxon>
        <taxon>NPAAA clade</taxon>
        <taxon>Hologalegina</taxon>
        <taxon>IRL clade</taxon>
        <taxon>Trifolieae</taxon>
        <taxon>Trifolium</taxon>
    </lineage>
</organism>
<reference evidence="2 3" key="1">
    <citation type="journal article" date="2014" name="Am. J. Bot.">
        <title>Genome assembly and annotation for red clover (Trifolium pratense; Fabaceae).</title>
        <authorList>
            <person name="Istvanek J."/>
            <person name="Jaros M."/>
            <person name="Krenek A."/>
            <person name="Repkova J."/>
        </authorList>
    </citation>
    <scope>NUCLEOTIDE SEQUENCE [LARGE SCALE GENOMIC DNA]</scope>
    <source>
        <strain evidence="3">cv. Tatra</strain>
        <tissue evidence="2">Young leaves</tissue>
    </source>
</reference>
<protein>
    <recommendedName>
        <fullName evidence="4">Gag-pol polyprotein</fullName>
    </recommendedName>
</protein>
<evidence type="ECO:0000313" key="2">
    <source>
        <dbReference type="EMBL" id="PNX88784.1"/>
    </source>
</evidence>
<dbReference type="Proteomes" id="UP000236291">
    <property type="component" value="Unassembled WGS sequence"/>
</dbReference>
<evidence type="ECO:0008006" key="4">
    <source>
        <dbReference type="Google" id="ProtNLM"/>
    </source>
</evidence>
<dbReference type="EMBL" id="ASHM01057680">
    <property type="protein sequence ID" value="PNX88784.1"/>
    <property type="molecule type" value="Genomic_DNA"/>
</dbReference>
<dbReference type="AlphaFoldDB" id="A0A2K3MDB5"/>
<name>A0A2K3MDB5_TRIPR</name>
<gene>
    <name evidence="2" type="ORF">L195_g044898</name>
</gene>
<evidence type="ECO:0000256" key="1">
    <source>
        <dbReference type="SAM" id="MobiDB-lite"/>
    </source>
</evidence>
<sequence>MVRDAEAWCAYHRCRGHSTEKCFRLRDLIEVLIKSGHLRKFIEDAAQGRVVVPKVPRRDQRDPPDSMEELPKTRVSVNTIFGGFSGAEDDQGIAPHELSRS</sequence>
<proteinExistence type="predicted"/>